<dbReference type="Proteomes" id="UP000658278">
    <property type="component" value="Unassembled WGS sequence"/>
</dbReference>
<feature type="transmembrane region" description="Helical" evidence="5">
    <location>
        <begin position="63"/>
        <end position="88"/>
    </location>
</feature>
<dbReference type="InterPro" id="IPR038770">
    <property type="entry name" value="Na+/solute_symporter_sf"/>
</dbReference>
<dbReference type="EMBL" id="JAENII010000003">
    <property type="protein sequence ID" value="MBK1826441.1"/>
    <property type="molecule type" value="Genomic_DNA"/>
</dbReference>
<keyword evidence="4 5" id="KW-0472">Membrane</keyword>
<evidence type="ECO:0000256" key="5">
    <source>
        <dbReference type="SAM" id="Phobius"/>
    </source>
</evidence>
<name>A0A934VEW0_9BACT</name>
<feature type="transmembrane region" description="Helical" evidence="5">
    <location>
        <begin position="192"/>
        <end position="214"/>
    </location>
</feature>
<dbReference type="AlphaFoldDB" id="A0A934VEW0"/>
<evidence type="ECO:0000313" key="6">
    <source>
        <dbReference type="EMBL" id="MBK1826441.1"/>
    </source>
</evidence>
<evidence type="ECO:0000256" key="3">
    <source>
        <dbReference type="ARBA" id="ARBA00022989"/>
    </source>
</evidence>
<gene>
    <name evidence="6" type="ORF">JIN81_05390</name>
</gene>
<feature type="transmembrane region" description="Helical" evidence="5">
    <location>
        <begin position="123"/>
        <end position="142"/>
    </location>
</feature>
<dbReference type="GO" id="GO:0016020">
    <property type="term" value="C:membrane"/>
    <property type="evidence" value="ECO:0007669"/>
    <property type="project" value="UniProtKB-SubCell"/>
</dbReference>
<keyword evidence="7" id="KW-1185">Reference proteome</keyword>
<feature type="transmembrane region" description="Helical" evidence="5">
    <location>
        <begin position="220"/>
        <end position="246"/>
    </location>
</feature>
<dbReference type="PANTHER" id="PTHR10361:SF28">
    <property type="entry name" value="P3 PROTEIN-RELATED"/>
    <property type="match status" value="1"/>
</dbReference>
<dbReference type="InterPro" id="IPR002657">
    <property type="entry name" value="BilAc:Na_symport/Acr3"/>
</dbReference>
<protein>
    <submittedName>
        <fullName evidence="6">Bile acid:sodium symporter family protein</fullName>
    </submittedName>
</protein>
<sequence>MRICRWIAVGFPLWVVLGCAWAWFFPDQWAWVGPLIKPGLGVIMLGMGLTLRVQDFQSVIRHPVCVLIGVAAQFTVMPASGWLLATTFGLEPGLAIGLILVSCCPGGTASNVVCYLARANVPLSVLMTMTSTFTAVVMTPLLTKWLAGSILNVDAWGLFKSMIQIVLLPLVAGIAVNSLLDRMRNPEPIRRWVGALGPVLSVWIIVLIVGYIVGVNRLSISAVAGPLFVSVLLLHLSGFGLGYVLMKLAGKPEAFRRTVSIEVGMQNSGLGAALAKEHFPQYAVAPVPAAISAVYHCLIGSILAAIWGRDGSDARRSEADDVGEADRDAS</sequence>
<evidence type="ECO:0000256" key="4">
    <source>
        <dbReference type="ARBA" id="ARBA00023136"/>
    </source>
</evidence>
<comment type="subcellular location">
    <subcellularLocation>
        <location evidence="1">Membrane</location>
        <topology evidence="1">Multi-pass membrane protein</topology>
    </subcellularLocation>
</comment>
<proteinExistence type="predicted"/>
<accession>A0A934VEW0</accession>
<dbReference type="Pfam" id="PF01758">
    <property type="entry name" value="SBF"/>
    <property type="match status" value="1"/>
</dbReference>
<keyword evidence="2 5" id="KW-0812">Transmembrane</keyword>
<feature type="transmembrane region" description="Helical" evidence="5">
    <location>
        <begin position="162"/>
        <end position="180"/>
    </location>
</feature>
<dbReference type="Gene3D" id="1.20.1530.20">
    <property type="match status" value="1"/>
</dbReference>
<keyword evidence="3 5" id="KW-1133">Transmembrane helix</keyword>
<feature type="transmembrane region" description="Helical" evidence="5">
    <location>
        <begin position="94"/>
        <end position="116"/>
    </location>
</feature>
<dbReference type="PROSITE" id="PS51257">
    <property type="entry name" value="PROKAR_LIPOPROTEIN"/>
    <property type="match status" value="1"/>
</dbReference>
<evidence type="ECO:0000256" key="2">
    <source>
        <dbReference type="ARBA" id="ARBA00022692"/>
    </source>
</evidence>
<feature type="transmembrane region" description="Helical" evidence="5">
    <location>
        <begin position="7"/>
        <end position="25"/>
    </location>
</feature>
<evidence type="ECO:0000256" key="1">
    <source>
        <dbReference type="ARBA" id="ARBA00004141"/>
    </source>
</evidence>
<dbReference type="InterPro" id="IPR004710">
    <property type="entry name" value="Bilac:Na_transpt"/>
</dbReference>
<evidence type="ECO:0000313" key="7">
    <source>
        <dbReference type="Proteomes" id="UP000658278"/>
    </source>
</evidence>
<feature type="transmembrane region" description="Helical" evidence="5">
    <location>
        <begin position="31"/>
        <end position="51"/>
    </location>
</feature>
<organism evidence="6 7">
    <name type="scientific">Haloferula rosea</name>
    <dbReference type="NCBI Taxonomy" id="490093"/>
    <lineage>
        <taxon>Bacteria</taxon>
        <taxon>Pseudomonadati</taxon>
        <taxon>Verrucomicrobiota</taxon>
        <taxon>Verrucomicrobiia</taxon>
        <taxon>Verrucomicrobiales</taxon>
        <taxon>Verrucomicrobiaceae</taxon>
        <taxon>Haloferula</taxon>
    </lineage>
</organism>
<reference evidence="6" key="1">
    <citation type="submission" date="2021-01" db="EMBL/GenBank/DDBJ databases">
        <title>Modified the classification status of verrucomicrobia.</title>
        <authorList>
            <person name="Feng X."/>
        </authorList>
    </citation>
    <scope>NUCLEOTIDE SEQUENCE</scope>
    <source>
        <strain evidence="6">KCTC 22201</strain>
    </source>
</reference>
<dbReference type="PANTHER" id="PTHR10361">
    <property type="entry name" value="SODIUM-BILE ACID COTRANSPORTER"/>
    <property type="match status" value="1"/>
</dbReference>
<comment type="caution">
    <text evidence="6">The sequence shown here is derived from an EMBL/GenBank/DDBJ whole genome shotgun (WGS) entry which is preliminary data.</text>
</comment>